<proteinExistence type="inferred from homology"/>
<dbReference type="GO" id="GO:0004475">
    <property type="term" value="F:mannose-1-phosphate guanylyltransferase (GTP) activity"/>
    <property type="evidence" value="ECO:0007669"/>
    <property type="project" value="UniProtKB-EC"/>
</dbReference>
<dbReference type="InterPro" id="IPR051161">
    <property type="entry name" value="Mannose-6P_isomerase_type2"/>
</dbReference>
<evidence type="ECO:0000259" key="8">
    <source>
        <dbReference type="Pfam" id="PF00483"/>
    </source>
</evidence>
<dbReference type="GO" id="GO:0009298">
    <property type="term" value="P:GDP-mannose biosynthetic process"/>
    <property type="evidence" value="ECO:0007669"/>
    <property type="project" value="TreeGrafter"/>
</dbReference>
<comment type="catalytic activity">
    <reaction evidence="7">
        <text>alpha-D-mannose 1-phosphate + GTP + H(+) = GDP-alpha-D-mannose + diphosphate</text>
        <dbReference type="Rhea" id="RHEA:15229"/>
        <dbReference type="ChEBI" id="CHEBI:15378"/>
        <dbReference type="ChEBI" id="CHEBI:33019"/>
        <dbReference type="ChEBI" id="CHEBI:37565"/>
        <dbReference type="ChEBI" id="CHEBI:57527"/>
        <dbReference type="ChEBI" id="CHEBI:58409"/>
        <dbReference type="EC" id="2.7.7.13"/>
    </reaction>
</comment>
<evidence type="ECO:0000256" key="2">
    <source>
        <dbReference type="ARBA" id="ARBA00012387"/>
    </source>
</evidence>
<organism evidence="9 10">
    <name type="scientific">Alloprevotella tannerae</name>
    <dbReference type="NCBI Taxonomy" id="76122"/>
    <lineage>
        <taxon>Bacteria</taxon>
        <taxon>Pseudomonadati</taxon>
        <taxon>Bacteroidota</taxon>
        <taxon>Bacteroidia</taxon>
        <taxon>Bacteroidales</taxon>
        <taxon>Prevotellaceae</taxon>
        <taxon>Alloprevotella</taxon>
    </lineage>
</organism>
<dbReference type="SUPFAM" id="SSF159283">
    <property type="entry name" value="Guanosine diphospho-D-mannose pyrophosphorylase/mannose-6-phosphate isomerase linker domain"/>
    <property type="match status" value="1"/>
</dbReference>
<dbReference type="CDD" id="cd02509">
    <property type="entry name" value="GDP-M1P_Guanylyltransferase"/>
    <property type="match status" value="1"/>
</dbReference>
<evidence type="ECO:0000313" key="10">
    <source>
        <dbReference type="Proteomes" id="UP000704068"/>
    </source>
</evidence>
<evidence type="ECO:0000256" key="1">
    <source>
        <dbReference type="ARBA" id="ARBA00006115"/>
    </source>
</evidence>
<evidence type="ECO:0000313" key="9">
    <source>
        <dbReference type="EMBL" id="MBF0971112.1"/>
    </source>
</evidence>
<evidence type="ECO:0000256" key="4">
    <source>
        <dbReference type="ARBA" id="ARBA00022695"/>
    </source>
</evidence>
<evidence type="ECO:0000256" key="3">
    <source>
        <dbReference type="ARBA" id="ARBA00022679"/>
    </source>
</evidence>
<evidence type="ECO:0000256" key="5">
    <source>
        <dbReference type="ARBA" id="ARBA00022741"/>
    </source>
</evidence>
<protein>
    <recommendedName>
        <fullName evidence="2">mannose-1-phosphate guanylyltransferase</fullName>
        <ecNumber evidence="2">2.7.7.13</ecNumber>
    </recommendedName>
</protein>
<dbReference type="AlphaFoldDB" id="A0A929WZV4"/>
<accession>A0A929WZV4</accession>
<feature type="domain" description="Nucleotidyl transferase" evidence="8">
    <location>
        <begin position="7"/>
        <end position="286"/>
    </location>
</feature>
<dbReference type="InterPro" id="IPR029044">
    <property type="entry name" value="Nucleotide-diphossugar_trans"/>
</dbReference>
<dbReference type="EC" id="2.7.7.13" evidence="2"/>
<dbReference type="Proteomes" id="UP000704068">
    <property type="component" value="Unassembled WGS sequence"/>
</dbReference>
<name>A0A929WZV4_9BACT</name>
<dbReference type="PANTHER" id="PTHR46390:SF1">
    <property type="entry name" value="MANNOSE-1-PHOSPHATE GUANYLYLTRANSFERASE"/>
    <property type="match status" value="1"/>
</dbReference>
<keyword evidence="3" id="KW-0808">Transferase</keyword>
<dbReference type="FunFam" id="3.90.550.10:FF:000046">
    <property type="entry name" value="Mannose-1-phosphate guanylyltransferase (GDP)"/>
    <property type="match status" value="1"/>
</dbReference>
<gene>
    <name evidence="9" type="ORF">HXK21_08770</name>
</gene>
<dbReference type="EMBL" id="JABZGR010000040">
    <property type="protein sequence ID" value="MBF0971112.1"/>
    <property type="molecule type" value="Genomic_DNA"/>
</dbReference>
<evidence type="ECO:0000256" key="7">
    <source>
        <dbReference type="ARBA" id="ARBA00047343"/>
    </source>
</evidence>
<comment type="caution">
    <text evidence="9">The sequence shown here is derived from an EMBL/GenBank/DDBJ whole genome shotgun (WGS) entry which is preliminary data.</text>
</comment>
<keyword evidence="4 9" id="KW-0548">Nucleotidyltransferase</keyword>
<dbReference type="SUPFAM" id="SSF53448">
    <property type="entry name" value="Nucleotide-diphospho-sugar transferases"/>
    <property type="match status" value="1"/>
</dbReference>
<sequence length="351" mass="39915">MPDNHLVIMAGGIGSRFWPLSSSKLPKQFIDVLGCGLTLIQLTAKRFEGIVPAKNIWVVTSADYRDLVYEQLPDIPKENVLLEPVRRNTAPCICYASWKIKKQSPRANIIVTPSDHIITDVPDFRDVIEGGLKFASETDAIVTIGIRPTHPETGYGYIKADLTAASPRMKNIFRVDMFKEKPTLEVAKEYLRRNVYFWNSGIFIWSVSTIVNAFRIWDPEISELFESRLPYYGTDQEQEKINEAYEKCPSISVDYAILERSEDVYVYPASFGWSDLGSWGSLRNHISQDKYGNASIGEQINLYDSFNCIVHTENLKKVVVQGLDGYIVAEKEGTLLICKLSEEQRIKLFHD</sequence>
<dbReference type="GO" id="GO:0005525">
    <property type="term" value="F:GTP binding"/>
    <property type="evidence" value="ECO:0007669"/>
    <property type="project" value="UniProtKB-KW"/>
</dbReference>
<dbReference type="InterPro" id="IPR049577">
    <property type="entry name" value="GMPP_N"/>
</dbReference>
<dbReference type="InterPro" id="IPR005835">
    <property type="entry name" value="NTP_transferase_dom"/>
</dbReference>
<dbReference type="RefSeq" id="WP_296089912.1">
    <property type="nucleotide sequence ID" value="NZ_CAUPQF010000026.1"/>
</dbReference>
<comment type="similarity">
    <text evidence="1">Belongs to the mannose-6-phosphate isomerase type 2 family.</text>
</comment>
<evidence type="ECO:0000256" key="6">
    <source>
        <dbReference type="ARBA" id="ARBA00023134"/>
    </source>
</evidence>
<dbReference type="PANTHER" id="PTHR46390">
    <property type="entry name" value="MANNOSE-1-PHOSPHATE GUANYLYLTRANSFERASE"/>
    <property type="match status" value="1"/>
</dbReference>
<dbReference type="Pfam" id="PF00483">
    <property type="entry name" value="NTP_transferase"/>
    <property type="match status" value="1"/>
</dbReference>
<reference evidence="9" key="1">
    <citation type="submission" date="2020-04" db="EMBL/GenBank/DDBJ databases">
        <title>Deep metagenomics examines the oral microbiome during advanced dental caries in children, revealing novel taxa and co-occurrences with host molecules.</title>
        <authorList>
            <person name="Baker J.L."/>
            <person name="Morton J.T."/>
            <person name="Dinis M."/>
            <person name="Alvarez R."/>
            <person name="Tran N.C."/>
            <person name="Knight R."/>
            <person name="Edlund A."/>
        </authorList>
    </citation>
    <scope>NUCLEOTIDE SEQUENCE</scope>
    <source>
        <strain evidence="9">JCVI_34_bin.1</strain>
    </source>
</reference>
<keyword evidence="6" id="KW-0342">GTP-binding</keyword>
<dbReference type="Gene3D" id="3.90.550.10">
    <property type="entry name" value="Spore Coat Polysaccharide Biosynthesis Protein SpsA, Chain A"/>
    <property type="match status" value="1"/>
</dbReference>
<keyword evidence="5" id="KW-0547">Nucleotide-binding</keyword>